<accession>A0A8J6E6K7</accession>
<evidence type="ECO:0000313" key="2">
    <source>
        <dbReference type="Proteomes" id="UP000717585"/>
    </source>
</evidence>
<gene>
    <name evidence="1" type="ORF">J8273_8965</name>
</gene>
<proteinExistence type="predicted"/>
<evidence type="ECO:0000313" key="1">
    <source>
        <dbReference type="EMBL" id="KAG9389665.1"/>
    </source>
</evidence>
<name>A0A8J6E6K7_9EUKA</name>
<dbReference type="Proteomes" id="UP000717585">
    <property type="component" value="Unassembled WGS sequence"/>
</dbReference>
<dbReference type="EMBL" id="JAHDYR010000069">
    <property type="protein sequence ID" value="KAG9389665.1"/>
    <property type="molecule type" value="Genomic_DNA"/>
</dbReference>
<protein>
    <submittedName>
        <fullName evidence="1">Uncharacterized protein</fullName>
    </submittedName>
</protein>
<keyword evidence="2" id="KW-1185">Reference proteome</keyword>
<dbReference type="OrthoDB" id="10252825at2759"/>
<organism evidence="1 2">
    <name type="scientific">Carpediemonas membranifera</name>
    <dbReference type="NCBI Taxonomy" id="201153"/>
    <lineage>
        <taxon>Eukaryota</taxon>
        <taxon>Metamonada</taxon>
        <taxon>Carpediemonas-like organisms</taxon>
        <taxon>Carpediemonas</taxon>
    </lineage>
</organism>
<comment type="caution">
    <text evidence="1">The sequence shown here is derived from an EMBL/GenBank/DDBJ whole genome shotgun (WGS) entry which is preliminary data.</text>
</comment>
<sequence>MSYCIQIDVLGIWRFISIPYKDATIERFIEQLEVEFQDIYKVATPFKIADLRKGDQVLPREELVENVLSADDIAYVLPSPDWKEIVCTQSHKIVGLEKEDFEERVRLLRQLFGETAKLPVLRSCLLRASGDVSVAAGVCSYITPEAMGIQQKVCFSRLVQVPDTTLDMPSVGHTLY</sequence>
<reference evidence="1" key="1">
    <citation type="submission" date="2021-05" db="EMBL/GenBank/DDBJ databases">
        <title>A free-living protist that lacks canonical eukaryotic 1 DNA replication and segregation systems.</title>
        <authorList>
            <person name="Salas-Leiva D.E."/>
            <person name="Tromer E.C."/>
            <person name="Curtis B.A."/>
            <person name="Jerlstrom-Hultqvist J."/>
            <person name="Kolisko M."/>
            <person name="Yi Z."/>
            <person name="Salas-Leiva J.S."/>
            <person name="Gallot-Lavallee L."/>
            <person name="Kops G.J.P.L."/>
            <person name="Archibald J.M."/>
            <person name="Simpson A.G.B."/>
            <person name="Roger A.J."/>
        </authorList>
    </citation>
    <scope>NUCLEOTIDE SEQUENCE</scope>
    <source>
        <strain evidence="1">BICM</strain>
    </source>
</reference>
<dbReference type="AlphaFoldDB" id="A0A8J6E6K7"/>